<reference evidence="1" key="1">
    <citation type="submission" date="2022-07" db="EMBL/GenBank/DDBJ databases">
        <title>Faecal culturing of patients with breast cancer.</title>
        <authorList>
            <person name="Teng N.M.Y."/>
            <person name="Kiu R."/>
            <person name="Evans R."/>
            <person name="Baker D.J."/>
            <person name="Zenner C."/>
            <person name="Robinson S.D."/>
            <person name="Hall L.J."/>
        </authorList>
    </citation>
    <scope>NUCLEOTIDE SEQUENCE</scope>
    <source>
        <strain evidence="1">LH1062</strain>
    </source>
</reference>
<accession>A0ABY5I2I1</accession>
<dbReference type="Pfam" id="PF00232">
    <property type="entry name" value="Glyco_hydro_1"/>
    <property type="match status" value="1"/>
</dbReference>
<dbReference type="InterPro" id="IPR033132">
    <property type="entry name" value="GH_1_N_CS"/>
</dbReference>
<protein>
    <submittedName>
        <fullName evidence="1">Family 1 glycosylhydrolase</fullName>
    </submittedName>
</protein>
<gene>
    <name evidence="1" type="ORF">NMU03_11750</name>
</gene>
<evidence type="ECO:0000313" key="2">
    <source>
        <dbReference type="Proteomes" id="UP001060112"/>
    </source>
</evidence>
<dbReference type="SUPFAM" id="SSF51445">
    <property type="entry name" value="(Trans)glycosidases"/>
    <property type="match status" value="1"/>
</dbReference>
<dbReference type="Gene3D" id="3.20.20.80">
    <property type="entry name" value="Glycosidases"/>
    <property type="match status" value="1"/>
</dbReference>
<dbReference type="RefSeq" id="WP_290138605.1">
    <property type="nucleotide sequence ID" value="NZ_CP101620.1"/>
</dbReference>
<dbReference type="PROSITE" id="PS00653">
    <property type="entry name" value="GLYCOSYL_HYDROL_F1_2"/>
    <property type="match status" value="1"/>
</dbReference>
<dbReference type="EMBL" id="CP101620">
    <property type="protein sequence ID" value="UTY38341.1"/>
    <property type="molecule type" value="Genomic_DNA"/>
</dbReference>
<name>A0ABY5I2I1_9FIRM</name>
<dbReference type="InterPro" id="IPR017853">
    <property type="entry name" value="GH"/>
</dbReference>
<dbReference type="Proteomes" id="UP001060112">
    <property type="component" value="Chromosome"/>
</dbReference>
<dbReference type="InterPro" id="IPR001360">
    <property type="entry name" value="Glyco_hydro_1"/>
</dbReference>
<sequence length="64" mass="7117">MSFPKNFLWGGAIAANQCEGAWLEDGKAPNVTDIMVGIMSKEPGLKWNQETKNMKCVLIHIKLI</sequence>
<proteinExistence type="predicted"/>
<evidence type="ECO:0000313" key="1">
    <source>
        <dbReference type="EMBL" id="UTY38341.1"/>
    </source>
</evidence>
<keyword evidence="2" id="KW-1185">Reference proteome</keyword>
<organism evidence="1 2">
    <name type="scientific">Allocoprobacillus halotolerans</name>
    <dbReference type="NCBI Taxonomy" id="2944914"/>
    <lineage>
        <taxon>Bacteria</taxon>
        <taxon>Bacillati</taxon>
        <taxon>Bacillota</taxon>
        <taxon>Erysipelotrichia</taxon>
        <taxon>Erysipelotrichales</taxon>
        <taxon>Erysipelotrichaceae</taxon>
        <taxon>Allocoprobacillus</taxon>
    </lineage>
</organism>